<dbReference type="InterPro" id="IPR036278">
    <property type="entry name" value="Sialidase_sf"/>
</dbReference>
<dbReference type="PANTHER" id="PTHR43739">
    <property type="entry name" value="XYLOGLUCANASE (EUROFUNG)"/>
    <property type="match status" value="1"/>
</dbReference>
<dbReference type="InterPro" id="IPR052025">
    <property type="entry name" value="Xyloglucanase_GH74"/>
</dbReference>
<reference evidence="2 3" key="1">
    <citation type="submission" date="2020-07" db="EMBL/GenBank/DDBJ databases">
        <title>Sequencing the genomes of 1000 actinobacteria strains.</title>
        <authorList>
            <person name="Klenk H.-P."/>
        </authorList>
    </citation>
    <scope>NUCLEOTIDE SEQUENCE [LARGE SCALE GENOMIC DNA]</scope>
    <source>
        <strain evidence="2 3">DSM 18448</strain>
    </source>
</reference>
<feature type="region of interest" description="Disordered" evidence="1">
    <location>
        <begin position="1"/>
        <end position="21"/>
    </location>
</feature>
<comment type="caution">
    <text evidence="2">The sequence shown here is derived from an EMBL/GenBank/DDBJ whole genome shotgun (WGS) entry which is preliminary data.</text>
</comment>
<dbReference type="PANTHER" id="PTHR43739:SF5">
    <property type="entry name" value="EXO-ALPHA-SIALIDASE"/>
    <property type="match status" value="1"/>
</dbReference>
<dbReference type="GO" id="GO:0010411">
    <property type="term" value="P:xyloglucan metabolic process"/>
    <property type="evidence" value="ECO:0007669"/>
    <property type="project" value="TreeGrafter"/>
</dbReference>
<dbReference type="InterPro" id="IPR015943">
    <property type="entry name" value="WD40/YVTN_repeat-like_dom_sf"/>
</dbReference>
<dbReference type="SUPFAM" id="SSF50939">
    <property type="entry name" value="Sialidases"/>
    <property type="match status" value="2"/>
</dbReference>
<dbReference type="Proteomes" id="UP000579605">
    <property type="component" value="Unassembled WGS sequence"/>
</dbReference>
<proteinExistence type="predicted"/>
<keyword evidence="3" id="KW-1185">Reference proteome</keyword>
<feature type="compositionally biased region" description="Polar residues" evidence="1">
    <location>
        <begin position="1"/>
        <end position="11"/>
    </location>
</feature>
<name>A0A852Z7B1_9ACTN</name>
<evidence type="ECO:0000256" key="1">
    <source>
        <dbReference type="SAM" id="MobiDB-lite"/>
    </source>
</evidence>
<sequence length="783" mass="85625">MMTPDRATSTVGLREARESVDRSVAQPRTGSRWTRIGIGGGGAMFLPTVSPHDQNTVVVTCDMTGCYLTHDAGGSWRNFNLRGEAYDVSFDPHGERTVYVAAGSAGLWRSADHGESWECLYPDPDRIADIVCPDDHAGTEYVLTDGRRSGAVTALAVDGRTAGTLYLGEQTDDGTILHGSTDGGRSWRQLASLPGESVRGLHVGPSTGGMSQTAGSPVLWLVTDTAVHEYADGTLHRLPGPAEGEALASHAFGHSGEETRWYWATTTSLYVSTDRGRTWTESRLPGNPGRGYGLHAMAVCATDPRVAYVSYAGLRAERGDDRAGDTDGTEHFGIARTDDGGSTWTLVSASTPDHQDNTDDDWVSQTPARSEWAWGVGVGPHDPNLCYVTDWGSVWRTTDGGRRWNQAYFRRVTPASVTTTGLDVTTNYGVFHDPFDSSRQFIAYTDVGLIRSEDGGRSWQPTQEGIPERWHNTTYWMVFDPEERGRVWAVMAYDHDMPRPKMWRHKSTDAYQGGVCTSTDGGRTWQVSCDGMPPTAPTNIVLDPRSPVGSRTLYVTAMGRGVFRSVDGGASWQPVVDGIEEDRPLAWQLCLSGDGSFYLVVFRRGEHGRDQGGDGALYRSTDGADHWERVALPDGVNGPAGILADPADPGRLYLSAWRRESSDAKAGGGIYLSTDRGASWRQVLDRDQHVYDVTADPRHPGHLYAAGFESNAWRSTDHGETWERIQGFNFKWAHRVVPDPLDPESIYVTTFGGGVWHGPADGDPDAAEDIRTPRLAYHRRPAN</sequence>
<dbReference type="Gene3D" id="2.130.10.10">
    <property type="entry name" value="YVTN repeat-like/Quinoprotein amine dehydrogenase"/>
    <property type="match status" value="5"/>
</dbReference>
<dbReference type="CDD" id="cd15482">
    <property type="entry name" value="Sialidase_non-viral"/>
    <property type="match status" value="2"/>
</dbReference>
<organism evidence="2 3">
    <name type="scientific">Actinopolymorpha rutila</name>
    <dbReference type="NCBI Taxonomy" id="446787"/>
    <lineage>
        <taxon>Bacteria</taxon>
        <taxon>Bacillati</taxon>
        <taxon>Actinomycetota</taxon>
        <taxon>Actinomycetes</taxon>
        <taxon>Propionibacteriales</taxon>
        <taxon>Actinopolymorphaceae</taxon>
        <taxon>Actinopolymorpha</taxon>
    </lineage>
</organism>
<dbReference type="EMBL" id="JACBZH010000001">
    <property type="protein sequence ID" value="NYH87762.1"/>
    <property type="molecule type" value="Genomic_DNA"/>
</dbReference>
<evidence type="ECO:0000313" key="2">
    <source>
        <dbReference type="EMBL" id="NYH87762.1"/>
    </source>
</evidence>
<dbReference type="SUPFAM" id="SSF110296">
    <property type="entry name" value="Oligoxyloglucan reducing end-specific cellobiohydrolase"/>
    <property type="match status" value="1"/>
</dbReference>
<protein>
    <submittedName>
        <fullName evidence="2">Photosystem II stability/assembly factor-like uncharacterized protein</fullName>
    </submittedName>
</protein>
<accession>A0A852Z7B1</accession>
<gene>
    <name evidence="2" type="ORF">F4554_000400</name>
</gene>
<dbReference type="AlphaFoldDB" id="A0A852Z7B1"/>
<evidence type="ECO:0000313" key="3">
    <source>
        <dbReference type="Proteomes" id="UP000579605"/>
    </source>
</evidence>